<keyword evidence="2" id="KW-1185">Reference proteome</keyword>
<sequence length="402" mass="44572">MAILPFSKDKTLLEKYKNTAGGLRIGKLLENLDSLAGTIGYRHCLPATAFATSTEDGMTGITTGSIIKASHDAGLYIATAAADRIDMFQDLAAPNKIQDIRFSGFVTYTGSSSMEVFVRMEGLGTRPGDEPKTIMLGRFSIVCRDAFTHRAKKCPQLVLNTSEEKAMFAIGEDHKNRKKMSSMISLDKVPPSQPEINMLHEMMLKVADREKQIEDSGRTGHRPPQSSIKEEIVYTSETELGSVTLVQPQERNLHGKVFGGHLMRLVCFFSSMRSNASNRWSFLWLLSRRLFAGRTLRFLALDQIIFRLPVPIGAVVRMKAETVTSTRPKSKEELSTGLEFTSAGNAKVHVVVTAQIQDVAKGNQEPLAKLVVPKTYQEAMEYIEGARRLEVGGALRRHYNSS</sequence>
<dbReference type="EMBL" id="JASBWR010000083">
    <property type="protein sequence ID" value="KAJ9097811.1"/>
    <property type="molecule type" value="Genomic_DNA"/>
</dbReference>
<protein>
    <submittedName>
        <fullName evidence="1">Uncharacterized protein</fullName>
    </submittedName>
</protein>
<evidence type="ECO:0000313" key="2">
    <source>
        <dbReference type="Proteomes" id="UP001241377"/>
    </source>
</evidence>
<proteinExistence type="predicted"/>
<accession>A0ACC2VGS3</accession>
<gene>
    <name evidence="1" type="ORF">QFC19_006679</name>
</gene>
<organism evidence="1 2">
    <name type="scientific">Naganishia cerealis</name>
    <dbReference type="NCBI Taxonomy" id="610337"/>
    <lineage>
        <taxon>Eukaryota</taxon>
        <taxon>Fungi</taxon>
        <taxon>Dikarya</taxon>
        <taxon>Basidiomycota</taxon>
        <taxon>Agaricomycotina</taxon>
        <taxon>Tremellomycetes</taxon>
        <taxon>Filobasidiales</taxon>
        <taxon>Filobasidiaceae</taxon>
        <taxon>Naganishia</taxon>
    </lineage>
</organism>
<dbReference type="Proteomes" id="UP001241377">
    <property type="component" value="Unassembled WGS sequence"/>
</dbReference>
<evidence type="ECO:0000313" key="1">
    <source>
        <dbReference type="EMBL" id="KAJ9097811.1"/>
    </source>
</evidence>
<comment type="caution">
    <text evidence="1">The sequence shown here is derived from an EMBL/GenBank/DDBJ whole genome shotgun (WGS) entry which is preliminary data.</text>
</comment>
<reference evidence="1" key="1">
    <citation type="submission" date="2023-04" db="EMBL/GenBank/DDBJ databases">
        <title>Draft Genome sequencing of Naganishia species isolated from polar environments using Oxford Nanopore Technology.</title>
        <authorList>
            <person name="Leo P."/>
            <person name="Venkateswaran K."/>
        </authorList>
    </citation>
    <scope>NUCLEOTIDE SEQUENCE</scope>
    <source>
        <strain evidence="1">MNA-CCFEE 5261</strain>
    </source>
</reference>
<name>A0ACC2VGS3_9TREE</name>